<keyword evidence="4" id="KW-1015">Disulfide bond</keyword>
<evidence type="ECO:0000313" key="9">
    <source>
        <dbReference type="Proteomes" id="UP000442109"/>
    </source>
</evidence>
<evidence type="ECO:0000256" key="3">
    <source>
        <dbReference type="ARBA" id="ARBA00022982"/>
    </source>
</evidence>
<evidence type="ECO:0000259" key="7">
    <source>
        <dbReference type="PROSITE" id="PS51352"/>
    </source>
</evidence>
<name>A0A844M1B3_9GAMM</name>
<dbReference type="PANTHER" id="PTHR45663:SF11">
    <property type="entry name" value="GEO12009P1"/>
    <property type="match status" value="1"/>
</dbReference>
<dbReference type="EMBL" id="WFKQ01000006">
    <property type="protein sequence ID" value="MUG32732.1"/>
    <property type="molecule type" value="Genomic_DNA"/>
</dbReference>
<dbReference type="InterPro" id="IPR049299">
    <property type="entry name" value="Thio2_N"/>
</dbReference>
<dbReference type="PRINTS" id="PR00421">
    <property type="entry name" value="THIOREDOXIN"/>
</dbReference>
<dbReference type="Proteomes" id="UP000442109">
    <property type="component" value="Unassembled WGS sequence"/>
</dbReference>
<evidence type="ECO:0000256" key="6">
    <source>
        <dbReference type="NCBIfam" id="TIGR01068"/>
    </source>
</evidence>
<keyword evidence="2" id="KW-0813">Transport</keyword>
<dbReference type="Gene3D" id="3.40.30.10">
    <property type="entry name" value="Glutaredoxin"/>
    <property type="match status" value="1"/>
</dbReference>
<gene>
    <name evidence="8" type="primary">trxA</name>
    <name evidence="8" type="ORF">GB996_07960</name>
</gene>
<evidence type="ECO:0000313" key="8">
    <source>
        <dbReference type="EMBL" id="MUG32732.1"/>
    </source>
</evidence>
<keyword evidence="3" id="KW-0249">Electron transport</keyword>
<evidence type="ECO:0000256" key="4">
    <source>
        <dbReference type="ARBA" id="ARBA00023157"/>
    </source>
</evidence>
<dbReference type="InterPro" id="IPR013766">
    <property type="entry name" value="Thioredoxin_domain"/>
</dbReference>
<comment type="similarity">
    <text evidence="1">Belongs to the thioredoxin family.</text>
</comment>
<keyword evidence="5" id="KW-0676">Redox-active center</keyword>
<protein>
    <recommendedName>
        <fullName evidence="6">Thioredoxin</fullName>
    </recommendedName>
</protein>
<dbReference type="PROSITE" id="PS51352">
    <property type="entry name" value="THIOREDOXIN_2"/>
    <property type="match status" value="1"/>
</dbReference>
<dbReference type="NCBIfam" id="TIGR01068">
    <property type="entry name" value="thioredoxin"/>
    <property type="match status" value="1"/>
</dbReference>
<accession>A0A844M1B3</accession>
<proteinExistence type="inferred from homology"/>
<dbReference type="OrthoDB" id="9790390at2"/>
<dbReference type="Gene3D" id="2.30.30.380">
    <property type="entry name" value="Zn-finger domain of Sec23/24"/>
    <property type="match status" value="1"/>
</dbReference>
<evidence type="ECO:0000256" key="2">
    <source>
        <dbReference type="ARBA" id="ARBA00022448"/>
    </source>
</evidence>
<dbReference type="AlphaFoldDB" id="A0A844M1B3"/>
<reference evidence="8 9" key="1">
    <citation type="journal article" date="2019" name="PLoS ONE">
        <title>Pup mortality in New Zealand sea lions (Phocarctos hookeri) at Enderby Island, Auckland Islands, 2013-18.</title>
        <authorList>
            <person name="Michael S.A."/>
            <person name="Hayman D.T.S."/>
            <person name="Gray R."/>
            <person name="Zhang J."/>
            <person name="Rogers L."/>
            <person name="Roe W.D."/>
        </authorList>
    </citation>
    <scope>NUCLEOTIDE SEQUENCE [LARGE SCALE GENOMIC DNA]</scope>
    <source>
        <strain evidence="8 9">SM868</strain>
    </source>
</reference>
<sequence>MTTAQSRHLVCPHCSATNRIPANRINQNPVCGKCQHALLIGKPVILNAQSAPKIIQKNEVLTIVDFWASWCQPCHMMAPQFEQAAAQLPHIVFAKLQTDQFEQTAAPYGIRSLPTMVAFKGGKEIARQSGALPSNQIVQWVQSLS</sequence>
<dbReference type="PANTHER" id="PTHR45663">
    <property type="entry name" value="GEO12009P1"/>
    <property type="match status" value="1"/>
</dbReference>
<dbReference type="InterPro" id="IPR036249">
    <property type="entry name" value="Thioredoxin-like_sf"/>
</dbReference>
<dbReference type="RefSeq" id="WP_155587351.1">
    <property type="nucleotide sequence ID" value="NZ_WFKQ01000006.1"/>
</dbReference>
<dbReference type="GO" id="GO:0005737">
    <property type="term" value="C:cytoplasm"/>
    <property type="evidence" value="ECO:0007669"/>
    <property type="project" value="TreeGrafter"/>
</dbReference>
<comment type="caution">
    <text evidence="8">The sequence shown here is derived from an EMBL/GenBank/DDBJ whole genome shotgun (WGS) entry which is preliminary data.</text>
</comment>
<dbReference type="InterPro" id="IPR005746">
    <property type="entry name" value="Thioredoxin"/>
</dbReference>
<evidence type="ECO:0000256" key="1">
    <source>
        <dbReference type="ARBA" id="ARBA00008987"/>
    </source>
</evidence>
<dbReference type="Pfam" id="PF21352">
    <property type="entry name" value="Zn_ribbon_Thio2"/>
    <property type="match status" value="1"/>
</dbReference>
<feature type="domain" description="Thioredoxin" evidence="7">
    <location>
        <begin position="38"/>
        <end position="145"/>
    </location>
</feature>
<dbReference type="Pfam" id="PF00085">
    <property type="entry name" value="Thioredoxin"/>
    <property type="match status" value="1"/>
</dbReference>
<dbReference type="GO" id="GO:0015035">
    <property type="term" value="F:protein-disulfide reductase activity"/>
    <property type="evidence" value="ECO:0007669"/>
    <property type="project" value="UniProtKB-UniRule"/>
</dbReference>
<evidence type="ECO:0000256" key="5">
    <source>
        <dbReference type="ARBA" id="ARBA00023284"/>
    </source>
</evidence>
<organism evidence="8 9">
    <name type="scientific">Psychrobacter sanguinis</name>
    <dbReference type="NCBI Taxonomy" id="861445"/>
    <lineage>
        <taxon>Bacteria</taxon>
        <taxon>Pseudomonadati</taxon>
        <taxon>Pseudomonadota</taxon>
        <taxon>Gammaproteobacteria</taxon>
        <taxon>Moraxellales</taxon>
        <taxon>Moraxellaceae</taxon>
        <taxon>Psychrobacter</taxon>
    </lineage>
</organism>
<dbReference type="CDD" id="cd02947">
    <property type="entry name" value="TRX_family"/>
    <property type="match status" value="1"/>
</dbReference>
<dbReference type="SUPFAM" id="SSF52833">
    <property type="entry name" value="Thioredoxin-like"/>
    <property type="match status" value="1"/>
</dbReference>
<keyword evidence="9" id="KW-1185">Reference proteome</keyword>